<feature type="compositionally biased region" description="Basic and acidic residues" evidence="1">
    <location>
        <begin position="275"/>
        <end position="284"/>
    </location>
</feature>
<gene>
    <name evidence="2" type="ORF">AYI69_g8071</name>
</gene>
<reference evidence="3" key="1">
    <citation type="submission" date="2017-01" db="EMBL/GenBank/DDBJ databases">
        <authorList>
            <person name="Wang Y."/>
            <person name="White M."/>
            <person name="Kvist S."/>
            <person name="Moncalvo J.-M."/>
        </authorList>
    </citation>
    <scope>NUCLEOTIDE SEQUENCE [LARGE SCALE GENOMIC DNA]</scope>
    <source>
        <strain evidence="3">ID-206-W2</strain>
    </source>
</reference>
<dbReference type="EMBL" id="LSSM01004117">
    <property type="protein sequence ID" value="OMJ15797.1"/>
    <property type="molecule type" value="Genomic_DNA"/>
</dbReference>
<dbReference type="AlphaFoldDB" id="A0A1R1XMD7"/>
<proteinExistence type="predicted"/>
<feature type="region of interest" description="Disordered" evidence="1">
    <location>
        <begin position="79"/>
        <end position="128"/>
    </location>
</feature>
<feature type="compositionally biased region" description="Polar residues" evidence="1">
    <location>
        <begin position="92"/>
        <end position="116"/>
    </location>
</feature>
<organism evidence="2 3">
    <name type="scientific">Smittium culicis</name>
    <dbReference type="NCBI Taxonomy" id="133412"/>
    <lineage>
        <taxon>Eukaryota</taxon>
        <taxon>Fungi</taxon>
        <taxon>Fungi incertae sedis</taxon>
        <taxon>Zoopagomycota</taxon>
        <taxon>Kickxellomycotina</taxon>
        <taxon>Harpellomycetes</taxon>
        <taxon>Harpellales</taxon>
        <taxon>Legeriomycetaceae</taxon>
        <taxon>Smittium</taxon>
    </lineage>
</organism>
<evidence type="ECO:0000313" key="3">
    <source>
        <dbReference type="Proteomes" id="UP000187429"/>
    </source>
</evidence>
<comment type="caution">
    <text evidence="2">The sequence shown here is derived from an EMBL/GenBank/DDBJ whole genome shotgun (WGS) entry which is preliminary data.</text>
</comment>
<feature type="region of interest" description="Disordered" evidence="1">
    <location>
        <begin position="231"/>
        <end position="284"/>
    </location>
</feature>
<dbReference type="OrthoDB" id="10394641at2759"/>
<keyword evidence="3" id="KW-1185">Reference proteome</keyword>
<name>A0A1R1XMD7_9FUNG</name>
<feature type="compositionally biased region" description="Low complexity" evidence="1">
    <location>
        <begin position="118"/>
        <end position="128"/>
    </location>
</feature>
<evidence type="ECO:0000313" key="2">
    <source>
        <dbReference type="EMBL" id="OMJ15797.1"/>
    </source>
</evidence>
<dbReference type="Proteomes" id="UP000187429">
    <property type="component" value="Unassembled WGS sequence"/>
</dbReference>
<sequence>MSHETHPETNRSTEQIIDLLPNKSEILSDVSDFYSFFGADPFEIVDCGYSFINLKHRRHAYKEHTKQSGQTTPITVTSFEGIKVDKTPIPPQTSKTRLSPANPENSSIKQNTSIPDFSSKTSNSTQNQNQNSIFDLLNDQVAKMNSNSTSKAPLNEMLVPLPQKLAPIDWDLLEKNSKSTIKSDTENHKKCFKIRFGLSSRKKQNVIKILKSRVNLDTPLTEDIETIKADENECKSPKKQALAGELGDQGRMNKNEKPAEPAAAPSNSKHRRAKREQAHTKAEF</sequence>
<accession>A0A1R1XMD7</accession>
<evidence type="ECO:0000256" key="1">
    <source>
        <dbReference type="SAM" id="MobiDB-lite"/>
    </source>
</evidence>
<protein>
    <submittedName>
        <fullName evidence="2">Uncharacterized protein</fullName>
    </submittedName>
</protein>